<name>A0A166CPH4_9AGAM</name>
<dbReference type="AlphaFoldDB" id="A0A166CPH4"/>
<gene>
    <name evidence="1" type="ORF">FIBSPDRAFT_981752</name>
</gene>
<accession>A0A166CPH4</accession>
<sequence>MLFLTSRMSSTRDSRPAYGGIRNATFNLQAIRIQVSGGHPRSRWPAFTQNLILAYVMLHRNRSSMSIVDGVCLLRDVLCLGVSIKDSPRMKLPNVEDPQRISVERALWIAEYSIAKSSNNVRALESKRFQRRKGCKEVFWGIRAAFKCDSLPDVTLSVIRGQNYAKRQQQGEKENA</sequence>
<dbReference type="Proteomes" id="UP000076532">
    <property type="component" value="Unassembled WGS sequence"/>
</dbReference>
<dbReference type="EMBL" id="KV417626">
    <property type="protein sequence ID" value="KZP13871.1"/>
    <property type="molecule type" value="Genomic_DNA"/>
</dbReference>
<protein>
    <submittedName>
        <fullName evidence="1">Uncharacterized protein</fullName>
    </submittedName>
</protein>
<evidence type="ECO:0000313" key="1">
    <source>
        <dbReference type="EMBL" id="KZP13871.1"/>
    </source>
</evidence>
<organism evidence="1 2">
    <name type="scientific">Athelia psychrophila</name>
    <dbReference type="NCBI Taxonomy" id="1759441"/>
    <lineage>
        <taxon>Eukaryota</taxon>
        <taxon>Fungi</taxon>
        <taxon>Dikarya</taxon>
        <taxon>Basidiomycota</taxon>
        <taxon>Agaricomycotina</taxon>
        <taxon>Agaricomycetes</taxon>
        <taxon>Agaricomycetidae</taxon>
        <taxon>Atheliales</taxon>
        <taxon>Atheliaceae</taxon>
        <taxon>Athelia</taxon>
    </lineage>
</organism>
<proteinExistence type="predicted"/>
<reference evidence="1 2" key="1">
    <citation type="journal article" date="2016" name="Mol. Biol. Evol.">
        <title>Comparative Genomics of Early-Diverging Mushroom-Forming Fungi Provides Insights into the Origins of Lignocellulose Decay Capabilities.</title>
        <authorList>
            <person name="Nagy L.G."/>
            <person name="Riley R."/>
            <person name="Tritt A."/>
            <person name="Adam C."/>
            <person name="Daum C."/>
            <person name="Floudas D."/>
            <person name="Sun H."/>
            <person name="Yadav J.S."/>
            <person name="Pangilinan J."/>
            <person name="Larsson K.H."/>
            <person name="Matsuura K."/>
            <person name="Barry K."/>
            <person name="Labutti K."/>
            <person name="Kuo R."/>
            <person name="Ohm R.A."/>
            <person name="Bhattacharya S.S."/>
            <person name="Shirouzu T."/>
            <person name="Yoshinaga Y."/>
            <person name="Martin F.M."/>
            <person name="Grigoriev I.V."/>
            <person name="Hibbett D.S."/>
        </authorList>
    </citation>
    <scope>NUCLEOTIDE SEQUENCE [LARGE SCALE GENOMIC DNA]</scope>
    <source>
        <strain evidence="1 2">CBS 109695</strain>
    </source>
</reference>
<keyword evidence="2" id="KW-1185">Reference proteome</keyword>
<evidence type="ECO:0000313" key="2">
    <source>
        <dbReference type="Proteomes" id="UP000076532"/>
    </source>
</evidence>